<organism evidence="2 3">
    <name type="scientific">Candidatus Bacteroides pullicola</name>
    <dbReference type="NCBI Taxonomy" id="2838475"/>
    <lineage>
        <taxon>Bacteria</taxon>
        <taxon>Pseudomonadati</taxon>
        <taxon>Bacteroidota</taxon>
        <taxon>Bacteroidia</taxon>
        <taxon>Bacteroidales</taxon>
        <taxon>Bacteroidaceae</taxon>
        <taxon>Bacteroides</taxon>
    </lineage>
</organism>
<dbReference type="Proteomes" id="UP000886851">
    <property type="component" value="Unassembled WGS sequence"/>
</dbReference>
<reference evidence="2" key="2">
    <citation type="submission" date="2021-04" db="EMBL/GenBank/DDBJ databases">
        <authorList>
            <person name="Gilroy R."/>
        </authorList>
    </citation>
    <scope>NUCLEOTIDE SEQUENCE</scope>
    <source>
        <strain evidence="2">Gambia2-208</strain>
    </source>
</reference>
<gene>
    <name evidence="2" type="ORF">H9824_03955</name>
</gene>
<protein>
    <submittedName>
        <fullName evidence="2">Uncharacterized protein</fullName>
    </submittedName>
</protein>
<comment type="caution">
    <text evidence="2">The sequence shown here is derived from an EMBL/GenBank/DDBJ whole genome shotgun (WGS) entry which is preliminary data.</text>
</comment>
<dbReference type="AlphaFoldDB" id="A0A9D2CJG6"/>
<name>A0A9D2CJG6_9BACE</name>
<evidence type="ECO:0000313" key="2">
    <source>
        <dbReference type="EMBL" id="HIY87847.1"/>
    </source>
</evidence>
<keyword evidence="1" id="KW-1133">Transmembrane helix</keyword>
<accession>A0A9D2CJG6</accession>
<evidence type="ECO:0000313" key="3">
    <source>
        <dbReference type="Proteomes" id="UP000886851"/>
    </source>
</evidence>
<proteinExistence type="predicted"/>
<reference evidence="2" key="1">
    <citation type="journal article" date="2021" name="PeerJ">
        <title>Extensive microbial diversity within the chicken gut microbiome revealed by metagenomics and culture.</title>
        <authorList>
            <person name="Gilroy R."/>
            <person name="Ravi A."/>
            <person name="Getino M."/>
            <person name="Pursley I."/>
            <person name="Horton D.L."/>
            <person name="Alikhan N.F."/>
            <person name="Baker D."/>
            <person name="Gharbi K."/>
            <person name="Hall N."/>
            <person name="Watson M."/>
            <person name="Adriaenssens E.M."/>
            <person name="Foster-Nyarko E."/>
            <person name="Jarju S."/>
            <person name="Secka A."/>
            <person name="Antonio M."/>
            <person name="Oren A."/>
            <person name="Chaudhuri R.R."/>
            <person name="La Ragione R."/>
            <person name="Hildebrand F."/>
            <person name="Pallen M.J."/>
        </authorList>
    </citation>
    <scope>NUCLEOTIDE SEQUENCE</scope>
    <source>
        <strain evidence="2">Gambia2-208</strain>
    </source>
</reference>
<sequence>MGKSNKNRVTHTQREEEQGKKVLRGMTIVAIILIIIMLVAYTVWA</sequence>
<evidence type="ECO:0000256" key="1">
    <source>
        <dbReference type="SAM" id="Phobius"/>
    </source>
</evidence>
<feature type="transmembrane region" description="Helical" evidence="1">
    <location>
        <begin position="21"/>
        <end position="44"/>
    </location>
</feature>
<dbReference type="EMBL" id="DXCV01000033">
    <property type="protein sequence ID" value="HIY87847.1"/>
    <property type="molecule type" value="Genomic_DNA"/>
</dbReference>
<keyword evidence="1" id="KW-0472">Membrane</keyword>
<keyword evidence="1" id="KW-0812">Transmembrane</keyword>